<keyword evidence="2" id="KW-0677">Repeat</keyword>
<dbReference type="EMBL" id="CP111014">
    <property type="protein sequence ID" value="WAQ99029.1"/>
    <property type="molecule type" value="Genomic_DNA"/>
</dbReference>
<name>A0ABY7DMV6_MYAAR</name>
<evidence type="ECO:0000256" key="2">
    <source>
        <dbReference type="ARBA" id="ARBA00022737"/>
    </source>
</evidence>
<evidence type="ECO:0000256" key="6">
    <source>
        <dbReference type="SAM" id="MobiDB-lite"/>
    </source>
</evidence>
<keyword evidence="9" id="KW-1185">Reference proteome</keyword>
<evidence type="ECO:0000256" key="4">
    <source>
        <dbReference type="ARBA" id="ARBA00022833"/>
    </source>
</evidence>
<evidence type="ECO:0000256" key="5">
    <source>
        <dbReference type="PROSITE-ProRule" id="PRU01371"/>
    </source>
</evidence>
<evidence type="ECO:0000313" key="8">
    <source>
        <dbReference type="EMBL" id="WAQ99029.1"/>
    </source>
</evidence>
<keyword evidence="1" id="KW-0479">Metal-binding</keyword>
<sequence>MDHQLGSRYRSNSEFALKHEHSLSNVLSRVQDANETESKQSQNGTRAEVKPEDTEGMELRPKTAVVVNPKVVNESNAVPLEKQSTRQADGVLEVALSPAKRSEDSGNQSAASAYSSGGSQSKPANQSTPQNQSKLNPSLGAKFVLCYVCGRKFGEASVSIHEPQCLEKWKLENSRLPKGQRRPIPKKPEVLTLADGKYDVVAINEAAWQSAQAQLIPCDGCRRTFSPDRITVHQRSCKGTGKEIAKAGPKPVGGGATNQGPAVGPGFKREGTFTSDNPHPPKSIVPPGPRFMLCYICGRKFGTKSISFHEPQCLEKWKIENDKLPKSQRRPLPKKPEVAGGSGKYDVDAINEAAWQSAQSQLISCGNCGRTFAPDRLSVHQRACKPKGGAAATNNDDSGPGMASNHLGGLKQPKQGAKGGPQTVVCNICGREFGSKSIAIHEPQCLEKWKVENSKLPKDRLPVHQRSCKPKGGAGGGGSTGGAGAFGGGQSKVVESDK</sequence>
<feature type="compositionally biased region" description="Low complexity" evidence="6">
    <location>
        <begin position="105"/>
        <end position="121"/>
    </location>
</feature>
<keyword evidence="3 5" id="KW-0863">Zinc-finger</keyword>
<feature type="compositionally biased region" description="Polar residues" evidence="6">
    <location>
        <begin position="26"/>
        <end position="45"/>
    </location>
</feature>
<dbReference type="PANTHER" id="PTHR13555">
    <property type="entry name" value="C2H2 ZINC FINGER CGI-62-RELATED"/>
    <property type="match status" value="1"/>
</dbReference>
<dbReference type="InterPro" id="IPR049899">
    <property type="entry name" value="Znf_C2HC_C3H"/>
</dbReference>
<keyword evidence="4" id="KW-0862">Zinc</keyword>
<feature type="compositionally biased region" description="Basic and acidic residues" evidence="6">
    <location>
        <begin position="453"/>
        <end position="462"/>
    </location>
</feature>
<organism evidence="8 9">
    <name type="scientific">Mya arenaria</name>
    <name type="common">Soft-shell clam</name>
    <dbReference type="NCBI Taxonomy" id="6604"/>
    <lineage>
        <taxon>Eukaryota</taxon>
        <taxon>Metazoa</taxon>
        <taxon>Spiralia</taxon>
        <taxon>Lophotrochozoa</taxon>
        <taxon>Mollusca</taxon>
        <taxon>Bivalvia</taxon>
        <taxon>Autobranchia</taxon>
        <taxon>Heteroconchia</taxon>
        <taxon>Euheterodonta</taxon>
        <taxon>Imparidentia</taxon>
        <taxon>Neoheterodontei</taxon>
        <taxon>Myida</taxon>
        <taxon>Myoidea</taxon>
        <taxon>Myidae</taxon>
        <taxon>Mya</taxon>
    </lineage>
</organism>
<feature type="compositionally biased region" description="Basic and acidic residues" evidence="6">
    <location>
        <begin position="47"/>
        <end position="61"/>
    </location>
</feature>
<feature type="domain" description="C2HC/C3H-type" evidence="7">
    <location>
        <begin position="361"/>
        <end position="390"/>
    </location>
</feature>
<proteinExistence type="predicted"/>
<dbReference type="Gene3D" id="3.30.160.60">
    <property type="entry name" value="Classic Zinc Finger"/>
    <property type="match status" value="5"/>
</dbReference>
<dbReference type="Pfam" id="PF13913">
    <property type="entry name" value="zf-C2HC_2"/>
    <property type="match status" value="5"/>
</dbReference>
<gene>
    <name evidence="8" type="ORF">MAR_023402</name>
</gene>
<feature type="region of interest" description="Disordered" evidence="6">
    <location>
        <begin position="453"/>
        <end position="498"/>
    </location>
</feature>
<feature type="domain" description="C2HC/C3H-type" evidence="7">
    <location>
        <begin position="214"/>
        <end position="243"/>
    </location>
</feature>
<dbReference type="PANTHER" id="PTHR13555:SF68">
    <property type="entry name" value="ZINC FINGER PROTEIN 474"/>
    <property type="match status" value="1"/>
</dbReference>
<dbReference type="PROSITE" id="PS52027">
    <property type="entry name" value="ZF_C2HC_C3H"/>
    <property type="match status" value="5"/>
</dbReference>
<evidence type="ECO:0000256" key="3">
    <source>
        <dbReference type="ARBA" id="ARBA00022771"/>
    </source>
</evidence>
<evidence type="ECO:0000313" key="9">
    <source>
        <dbReference type="Proteomes" id="UP001164746"/>
    </source>
</evidence>
<reference evidence="8" key="1">
    <citation type="submission" date="2022-11" db="EMBL/GenBank/DDBJ databases">
        <title>Centuries of genome instability and evolution in soft-shell clam transmissible cancer (bioRxiv).</title>
        <authorList>
            <person name="Hart S.F.M."/>
            <person name="Yonemitsu M.A."/>
            <person name="Giersch R.M."/>
            <person name="Beal B.F."/>
            <person name="Arriagada G."/>
            <person name="Davis B.W."/>
            <person name="Ostrander E.A."/>
            <person name="Goff S.P."/>
            <person name="Metzger M.J."/>
        </authorList>
    </citation>
    <scope>NUCLEOTIDE SEQUENCE</scope>
    <source>
        <strain evidence="8">MELC-2E11</strain>
        <tissue evidence="8">Siphon/mantle</tissue>
    </source>
</reference>
<dbReference type="Proteomes" id="UP001164746">
    <property type="component" value="Chromosome 3"/>
</dbReference>
<feature type="domain" description="C2HC/C3H-type" evidence="7">
    <location>
        <begin position="142"/>
        <end position="171"/>
    </location>
</feature>
<dbReference type="InterPro" id="IPR026319">
    <property type="entry name" value="ZC2HC1A/B-like"/>
</dbReference>
<feature type="compositionally biased region" description="Gly residues" evidence="6">
    <location>
        <begin position="472"/>
        <end position="490"/>
    </location>
</feature>
<accession>A0ABY7DMV6</accession>
<feature type="domain" description="C2HC/C3H-type" evidence="7">
    <location>
        <begin position="290"/>
        <end position="319"/>
    </location>
</feature>
<feature type="region of interest" description="Disordered" evidence="6">
    <location>
        <begin position="1"/>
        <end position="20"/>
    </location>
</feature>
<evidence type="ECO:0000256" key="1">
    <source>
        <dbReference type="ARBA" id="ARBA00022723"/>
    </source>
</evidence>
<feature type="region of interest" description="Disordered" evidence="6">
    <location>
        <begin position="26"/>
        <end position="85"/>
    </location>
</feature>
<feature type="region of interest" description="Disordered" evidence="6">
    <location>
        <begin position="386"/>
        <end position="419"/>
    </location>
</feature>
<feature type="region of interest" description="Disordered" evidence="6">
    <location>
        <begin position="97"/>
        <end position="135"/>
    </location>
</feature>
<protein>
    <submittedName>
        <fullName evidence="8">ZN474-like protein</fullName>
    </submittedName>
</protein>
<evidence type="ECO:0000259" key="7">
    <source>
        <dbReference type="PROSITE" id="PS52027"/>
    </source>
</evidence>
<feature type="domain" description="C2HC/C3H-type" evidence="7">
    <location>
        <begin position="422"/>
        <end position="451"/>
    </location>
</feature>
<feature type="compositionally biased region" description="Polar residues" evidence="6">
    <location>
        <begin position="122"/>
        <end position="135"/>
    </location>
</feature>